<dbReference type="EMBL" id="LN651281">
    <property type="protein sequence ID" value="CEJ16723.1"/>
    <property type="molecule type" value="Genomic_DNA"/>
</dbReference>
<evidence type="ECO:0000259" key="2">
    <source>
        <dbReference type="SMART" id="SM00912"/>
    </source>
</evidence>
<proteinExistence type="predicted"/>
<accession>A0A7U7PQB0</accession>
<dbReference type="SUPFAM" id="SSF51126">
    <property type="entry name" value="Pectin lyase-like"/>
    <property type="match status" value="1"/>
</dbReference>
<feature type="region of interest" description="Disordered" evidence="1">
    <location>
        <begin position="1660"/>
        <end position="1681"/>
    </location>
</feature>
<reference evidence="3" key="2">
    <citation type="submission" date="2022-04" db="EMBL/GenBank/DDBJ databases">
        <title>Genomic draft of R. solanacearum strain IPO1609, a phylotype IIB1/biovar 2/race 3 strain isolated from potato in Europe.</title>
        <authorList>
            <person name="Boucher C."/>
            <person name="Carrere S."/>
            <person name="Dossat C."/>
            <person name="Elbaz M."/>
            <person name="Genin S."/>
            <person name="Gouzy J."/>
            <person name="Prior P."/>
            <person name="Segurens B."/>
            <person name="Wincker P."/>
        </authorList>
    </citation>
    <scope>NUCLEOTIDE SEQUENCE</scope>
    <source>
        <strain evidence="3">IPO1609</strain>
    </source>
</reference>
<dbReference type="InterPro" id="IPR012334">
    <property type="entry name" value="Pectin_lyas_fold"/>
</dbReference>
<dbReference type="SMART" id="SM00912">
    <property type="entry name" value="Haemagg_act"/>
    <property type="match status" value="1"/>
</dbReference>
<feature type="domain" description="Filamentous haemagglutinin FhaB/tRNA nuclease CdiA-like TPS" evidence="2">
    <location>
        <begin position="138"/>
        <end position="259"/>
    </location>
</feature>
<dbReference type="Proteomes" id="UP000053470">
    <property type="component" value="Unassembled WGS sequence"/>
</dbReference>
<dbReference type="Pfam" id="PF21726">
    <property type="entry name" value="DUF6862"/>
    <property type="match status" value="1"/>
</dbReference>
<dbReference type="InterPro" id="IPR010069">
    <property type="entry name" value="CdiA_FHA1_rpt"/>
</dbReference>
<protein>
    <submittedName>
        <fullName evidence="3">Hemagglutinin-related protein</fullName>
    </submittedName>
</protein>
<dbReference type="InterPro" id="IPR008638">
    <property type="entry name" value="FhaB/CdiA-like_TPS"/>
</dbReference>
<keyword evidence="4" id="KW-1185">Reference proteome</keyword>
<dbReference type="RefSeq" id="WP_020957639.1">
    <property type="nucleotide sequence ID" value="NZ_LN651281.1"/>
</dbReference>
<feature type="region of interest" description="Disordered" evidence="1">
    <location>
        <begin position="1"/>
        <end position="47"/>
    </location>
</feature>
<feature type="compositionally biased region" description="Basic and acidic residues" evidence="1">
    <location>
        <begin position="29"/>
        <end position="45"/>
    </location>
</feature>
<evidence type="ECO:0000313" key="4">
    <source>
        <dbReference type="Proteomes" id="UP000053470"/>
    </source>
</evidence>
<dbReference type="Pfam" id="PF05860">
    <property type="entry name" value="TPS"/>
    <property type="match status" value="1"/>
</dbReference>
<dbReference type="InterPro" id="IPR049271">
    <property type="entry name" value="DUF6862"/>
</dbReference>
<gene>
    <name evidence="3" type="ORF">RSIPO_03417</name>
</gene>
<evidence type="ECO:0000313" key="3">
    <source>
        <dbReference type="EMBL" id="CEJ16723.1"/>
    </source>
</evidence>
<name>A0A7U7PQB0_RALSL</name>
<dbReference type="NCBIfam" id="TIGR01731">
    <property type="entry name" value="fil_hemag_20aa"/>
    <property type="match status" value="12"/>
</dbReference>
<sequence>MRQPVPARARAALEQPRAIGQQQEQQEQQEQHCDHAGTADTVSRHDRAKRSLVARSIAAAVALISWRGPVQVSWQAARQSAATMALHGATADSPFTSWLTTGRLLVRWSLREAQAGAITDPTAPIRFTPTLTQTTGQGGGVPVINVTTPNPSGLSYNLLRSLTVDGIGLILNNSLAGGGTLLGGNVGGNANLATSGPASTILTQVTGTDPIRINGTVEVFGTPASVIFAAPAGIYTQGAGFTNTPRVTLSTGTPQFLNGSGANVPFDQASAVGFLVNSGRIQIDPAAGSTAGAGIEGTVGAINLIGQSVGVNAPLFAGNQINVIAGNQQVAPVATGTGRAGSDWQVTGTGANAAANSASAQNGLAIDATAFGAMTAGQIKLISTAQGLGVRAAGDLAANTGNVNIDANGDVSVGNVYGQQAVGIATTGAVTTSGAVRAQQDVTIGAGGDLTIGGAAQAGNDLTLNAGGNVAGAGNLAAAKALNVSAGKSVNLGGSLNAASIAVTAQGKDGTGDLTLGGNVSSPNTIQLNAARDASIAGPLTTGGDLRLTAGRDIAIGGTVQSTGASVLGAARDIHVAGTGSVTTGATTTATAGRNLGVDGTVSSRGDLRLDATDGQVASTGSLISGGGITATAGGANGDIALGGKVSAPGSVALVAARNATVGGQLVTGTDLKIGAGQDVAVTGAVQSVGATTLTGGRDIGIASTGAVTAGTTTTAAAGRHLLLLGSTASGGDTQLTATGVLATAGTVLAGGNVSASGQGGVVLGGTVYATRGVTAQSGGGAIGVTGSVIAHGGSAVLTGTDVTVSGTTQSSGDTALTATQGSVAVDGQSAAVGNLNISAAQDIAGQGTTTSVGNTTLAAGRDIARTGGSQAAGNLTATAGNRLAMAALPVVGGDATLSGASVVLGAAGKSSQIKGTLTATGAQGVTTAGTINAGSAKLIGGAVNNIGTVTASNTLTVTGSTIANSGTLGGAATSVHGTEVANAGLIGGQAVSVTADNTLSNQNGTLLGTQSLTVAANTLTSNRNGVMFAGSPSGTTPGQGDLTATVSGGNGSFNNAGGQILASNNATINLRNQTVDAANLGTINANGALTYNVGAVANTGAWTVGGKTATINAANGIANTGSIQHAGDLTLSTPGAVTNSGQIIAGHDLAVSGGAIGNAAGATLHADHDLSVTGATTNRGTVEALNDVKIAGAGYDNAGALTQANRDINVNVLGNVLNQGGTIGAGSDVSLTAGQIVNDATVSGGASTTVVTGQEVNPTYLSRIVIGQKQVQIQVGGTADDGPQYSPFNFPITIGDLKPSASGVISAYSAVETYIPSSGGGDNGPSSQSMELWHFGELPSTVGAASAGKITPLITLPTVTRTETTTQDGVSGVIQAGRNLAVTASTLSNNGGRISAAGNLSMAVGTLNNGTSAGSTKTITESIDQATLNAFMRQLATQLGWNAFYSGPLGVLSEGCGYADCNPTQGLIQPHWIWLNYTPDGTGSVNGFTATPPAAQTTVQQVAGKQGVIAAGGNVDLTQVGTLNNGGQIAAAGNVALGGSVNNVGQQLVNRTTLPGCVGNPATCTNSVSRGFFGATAGPWDSPTYDVIDPKQQVASIVAGGTLTANLAQLTNQTGTITAAGNVLITAPTVTNTGGTIQSKAGSVTINAANSLVNQAAPTTTVRQSHGSDVAPCGKSGSGNCDTATQTATGDAGMILAAGDLTVNAGSVRNNGGAMVAGGNNTITTGSFDNSSIFLRQYYHWMFLDQDSNASDRWGCDSAGDISGCQRAFGGNLRNGTNANAENAPTIGVLNSYVSGGNLTIRAGGAIVNSGNIAGTAISLSGATITNGITNPSIQTPPSTSGRQVVSLGPVGTANAQLPVTGTPDTFSGPTTVLQQGVPTPSNPGTTNGRWQFNPVVVTTQSGGAVAWHFNTPPDGAAVTTPTASGSTAQYLSNSPATAVLGGIGPQALINALPATLRPGGTPFYYDPQAENQRLDQAALAQTGRTSFINGLTYDSQNHLTVDDQQKLILYQNAADYAKAHNVQLGQALTHDQLAALDKPMLWYVTQQVPDPNCLSSACPMVSALVPQVYLPPGYSGIEPGGSIVASKSLELLANNPVRNTGTLGSYGTLTTNTTIVNEQRAAEMTAAWQPIEDGWARTTGQQGQANSGFVFAANAADIAGQIRNINGVVAQLNADGSMSAAEAARVAAAVQAGMQAVTSTHTDTYVRSEGWFGQLFAGVVMVAIGIMTGGAAMAAYAGVGATLTVGQAMAQAAVSSMTTNAMQQASSGMGFSFGALVKAGATSALTAGITQGITLNADGTLGTVDSLNSVASDRSLAALSGAKNVGNGLTQAAASTGTLGEQLAALTLSIGIKAGVTTAINGGSFGRALANAAASDIGAVAANVLGTLSPGIGEVNASPNSVVGNILGHVAVGCAISSMQGTGCAGGAAGGLAGSVVAPLVGMGLYAGTSGTNSAIDAATVAIAAMAGGAIAHAIGGDTTAGASAAQNSAMNNWLDHRRPNPMVYSEQERRDNAAAACSKDPQQCDVANGWDAKSKQRDADLQAACANLSSDTCRSAMAAAKAAGNYIVFAGGKVYAYGPETPVARSLDQNPAAKTLDTMVGSPLAGIFGGIPYYKSNADPAAGYYFAQYGMALEGIGAGVLGLPTGPLAGPGWRATLESPNTFYVGSGAGSAFPTWTNVAGPYSAVGQGGGAVTGQAGSGETAQGIMLSRSAVPGVIASNSVAAESGIGVPVWKAPNPLSPVQQVDAFGNQIFYRTMSEEQFQYLERTGQLLPTTETSISPVLSYSSKYNGVTVKFTVAPGTSEQLQKIGIAANQPAAAQLPNLSTQTGSWMQTNVRFKVEGGQMTTQLGQGSGINIFNQNIVQFEKVR</sequence>
<dbReference type="Gene3D" id="2.160.20.10">
    <property type="entry name" value="Single-stranded right-handed beta-helix, Pectin lyase-like"/>
    <property type="match status" value="1"/>
</dbReference>
<evidence type="ECO:0000256" key="1">
    <source>
        <dbReference type="SAM" id="MobiDB-lite"/>
    </source>
</evidence>
<dbReference type="NCBIfam" id="TIGR01901">
    <property type="entry name" value="adhes_NPXG"/>
    <property type="match status" value="1"/>
</dbReference>
<reference evidence="3" key="1">
    <citation type="submission" date="2014-11" db="EMBL/GenBank/DDBJ databases">
        <authorList>
            <person name="Genoscope - CEA"/>
        </authorList>
    </citation>
    <scope>NUCLEOTIDE SEQUENCE</scope>
    <source>
        <strain evidence="3">IPO1609</strain>
    </source>
</reference>
<dbReference type="InterPro" id="IPR011050">
    <property type="entry name" value="Pectin_lyase_fold/virulence"/>
</dbReference>
<organism evidence="3 4">
    <name type="scientific">Ralstonia solanacearum IPO1609</name>
    <dbReference type="NCBI Taxonomy" id="564066"/>
    <lineage>
        <taxon>Bacteria</taxon>
        <taxon>Pseudomonadati</taxon>
        <taxon>Pseudomonadota</taxon>
        <taxon>Betaproteobacteria</taxon>
        <taxon>Burkholderiales</taxon>
        <taxon>Burkholderiaceae</taxon>
        <taxon>Ralstonia</taxon>
        <taxon>Ralstonia solanacearum species complex</taxon>
    </lineage>
</organism>